<reference evidence="2" key="1">
    <citation type="journal article" date="2022" name="bioRxiv">
        <title>Sequencing and chromosome-scale assembly of the giantPleurodeles waltlgenome.</title>
        <authorList>
            <person name="Brown T."/>
            <person name="Elewa A."/>
            <person name="Iarovenko S."/>
            <person name="Subramanian E."/>
            <person name="Araus A.J."/>
            <person name="Petzold A."/>
            <person name="Susuki M."/>
            <person name="Suzuki K.-i.T."/>
            <person name="Hayashi T."/>
            <person name="Toyoda A."/>
            <person name="Oliveira C."/>
            <person name="Osipova E."/>
            <person name="Leigh N.D."/>
            <person name="Simon A."/>
            <person name="Yun M.H."/>
        </authorList>
    </citation>
    <scope>NUCLEOTIDE SEQUENCE</scope>
    <source>
        <strain evidence="2">20211129_DDA</strain>
        <tissue evidence="2">Liver</tissue>
    </source>
</reference>
<proteinExistence type="predicted"/>
<evidence type="ECO:0000256" key="1">
    <source>
        <dbReference type="SAM" id="MobiDB-lite"/>
    </source>
</evidence>
<sequence length="93" mass="10244">MGKDYLPHCFPVAGSTNRSALLSLQAFDWKAAQAGSQAAEKKDMDGNRHAHQLKSGGGAADALKCDMMSKEKRVSFPKDNQEPERSLEPLQRR</sequence>
<organism evidence="2 3">
    <name type="scientific">Pleurodeles waltl</name>
    <name type="common">Iberian ribbed newt</name>
    <dbReference type="NCBI Taxonomy" id="8319"/>
    <lineage>
        <taxon>Eukaryota</taxon>
        <taxon>Metazoa</taxon>
        <taxon>Chordata</taxon>
        <taxon>Craniata</taxon>
        <taxon>Vertebrata</taxon>
        <taxon>Euteleostomi</taxon>
        <taxon>Amphibia</taxon>
        <taxon>Batrachia</taxon>
        <taxon>Caudata</taxon>
        <taxon>Salamandroidea</taxon>
        <taxon>Salamandridae</taxon>
        <taxon>Pleurodelinae</taxon>
        <taxon>Pleurodeles</taxon>
    </lineage>
</organism>
<keyword evidence="3" id="KW-1185">Reference proteome</keyword>
<feature type="region of interest" description="Disordered" evidence="1">
    <location>
        <begin position="35"/>
        <end position="93"/>
    </location>
</feature>
<dbReference type="AlphaFoldDB" id="A0AAV7MKY2"/>
<protein>
    <submittedName>
        <fullName evidence="2">Uncharacterized protein</fullName>
    </submittedName>
</protein>
<feature type="compositionally biased region" description="Basic and acidic residues" evidence="1">
    <location>
        <begin position="63"/>
        <end position="93"/>
    </location>
</feature>
<name>A0AAV7MKY2_PLEWA</name>
<evidence type="ECO:0000313" key="3">
    <source>
        <dbReference type="Proteomes" id="UP001066276"/>
    </source>
</evidence>
<evidence type="ECO:0000313" key="2">
    <source>
        <dbReference type="EMBL" id="KAJ1104213.1"/>
    </source>
</evidence>
<dbReference type="Proteomes" id="UP001066276">
    <property type="component" value="Chromosome 9"/>
</dbReference>
<accession>A0AAV7MKY2</accession>
<dbReference type="EMBL" id="JANPWB010000013">
    <property type="protein sequence ID" value="KAJ1104213.1"/>
    <property type="molecule type" value="Genomic_DNA"/>
</dbReference>
<feature type="compositionally biased region" description="Basic and acidic residues" evidence="1">
    <location>
        <begin position="39"/>
        <end position="48"/>
    </location>
</feature>
<comment type="caution">
    <text evidence="2">The sequence shown here is derived from an EMBL/GenBank/DDBJ whole genome shotgun (WGS) entry which is preliminary data.</text>
</comment>
<gene>
    <name evidence="2" type="ORF">NDU88_001625</name>
</gene>